<gene>
    <name evidence="1" type="ORF">FC695_32725</name>
</gene>
<reference evidence="1 2" key="1">
    <citation type="journal article" date="2019" name="Environ. Microbiol.">
        <title>An active ?-lactamase is a part of an orchestrated cell wall stress resistance network of Bacillus subtilis and related rhizosphere species.</title>
        <authorList>
            <person name="Bucher T."/>
            <person name="Keren-Paz A."/>
            <person name="Hausser J."/>
            <person name="Olender T."/>
            <person name="Cytryn E."/>
            <person name="Kolodkin-Gal I."/>
        </authorList>
    </citation>
    <scope>NUCLEOTIDE SEQUENCE [LARGE SCALE GENOMIC DNA]</scope>
    <source>
        <strain evidence="1 2">I32</strain>
    </source>
</reference>
<comment type="caution">
    <text evidence="1">The sequence shown here is derived from an EMBL/GenBank/DDBJ whole genome shotgun (WGS) entry which is preliminary data.</text>
</comment>
<name>A0A9X9F325_BACCE</name>
<sequence length="29" mass="3070">MLKKLSVFLIGTLLLFGLAACDSIKSVTS</sequence>
<dbReference type="AlphaFoldDB" id="A0A9X9F325"/>
<dbReference type="PROSITE" id="PS51257">
    <property type="entry name" value="PROKAR_LIPOPROTEIN"/>
    <property type="match status" value="1"/>
</dbReference>
<protein>
    <submittedName>
        <fullName evidence="1">Stress protein</fullName>
    </submittedName>
</protein>
<proteinExistence type="predicted"/>
<evidence type="ECO:0000313" key="2">
    <source>
        <dbReference type="Proteomes" id="UP000308444"/>
    </source>
</evidence>
<feature type="non-terminal residue" evidence="1">
    <location>
        <position position="29"/>
    </location>
</feature>
<organism evidence="1 2">
    <name type="scientific">Bacillus cereus</name>
    <dbReference type="NCBI Taxonomy" id="1396"/>
    <lineage>
        <taxon>Bacteria</taxon>
        <taxon>Bacillati</taxon>
        <taxon>Bacillota</taxon>
        <taxon>Bacilli</taxon>
        <taxon>Bacillales</taxon>
        <taxon>Bacillaceae</taxon>
        <taxon>Bacillus</taxon>
        <taxon>Bacillus cereus group</taxon>
    </lineage>
</organism>
<evidence type="ECO:0000313" key="1">
    <source>
        <dbReference type="EMBL" id="TKI91488.1"/>
    </source>
</evidence>
<dbReference type="EMBL" id="SZOH01003175">
    <property type="protein sequence ID" value="TKI91488.1"/>
    <property type="molecule type" value="Genomic_DNA"/>
</dbReference>
<accession>A0A9X9F325</accession>
<dbReference type="Proteomes" id="UP000308444">
    <property type="component" value="Unassembled WGS sequence"/>
</dbReference>